<reference evidence="1 2" key="2">
    <citation type="journal article" date="2009" name="PLoS ONE">
        <title>An integrated genetic and cytogenetic map of the cucumber genome.</title>
        <authorList>
            <person name="Ren Y."/>
            <person name="Zhang Z."/>
            <person name="Liu J."/>
            <person name="Staub J.E."/>
            <person name="Han Y."/>
            <person name="Cheng Z."/>
            <person name="Li X."/>
            <person name="Lu J."/>
            <person name="Miao H."/>
            <person name="Kang H."/>
            <person name="Xie B."/>
            <person name="Gu X."/>
            <person name="Wang X."/>
            <person name="Du Y."/>
            <person name="Jin W."/>
            <person name="Huang S."/>
        </authorList>
    </citation>
    <scope>NUCLEOTIDE SEQUENCE [LARGE SCALE GENOMIC DNA]</scope>
    <source>
        <strain evidence="2">cv. 9930</strain>
    </source>
</reference>
<organism evidence="1 2">
    <name type="scientific">Cucumis sativus</name>
    <name type="common">Cucumber</name>
    <dbReference type="NCBI Taxonomy" id="3659"/>
    <lineage>
        <taxon>Eukaryota</taxon>
        <taxon>Viridiplantae</taxon>
        <taxon>Streptophyta</taxon>
        <taxon>Embryophyta</taxon>
        <taxon>Tracheophyta</taxon>
        <taxon>Spermatophyta</taxon>
        <taxon>Magnoliopsida</taxon>
        <taxon>eudicotyledons</taxon>
        <taxon>Gunneridae</taxon>
        <taxon>Pentapetalae</taxon>
        <taxon>rosids</taxon>
        <taxon>fabids</taxon>
        <taxon>Cucurbitales</taxon>
        <taxon>Cucurbitaceae</taxon>
        <taxon>Benincaseae</taxon>
        <taxon>Cucumis</taxon>
    </lineage>
</organism>
<sequence length="174" mass="18355">MKTTVFGTINPANFPLQYSIISSSVGTRVSPSLRLTNAHGVSPQNSSGRATTAASFTAGFVYRTDSTSTLLKFSPPLIITSFDLSFISKYPSGCITPTSPVKNHPSSVIAFLVASGSLKYPSIIDPPLITISPIETPSLCTLFPVPESNTSASAIARVRTPCRAFNRARSVAGN</sequence>
<protein>
    <submittedName>
        <fullName evidence="1">Uncharacterized protein</fullName>
    </submittedName>
</protein>
<name>A0A0A0KR73_CUCSA</name>
<reference evidence="1 2" key="4">
    <citation type="journal article" date="2011" name="BMC Genomics">
        <title>RNA-Seq improves annotation of protein-coding genes in the cucumber genome.</title>
        <authorList>
            <person name="Li Z."/>
            <person name="Zhang Z."/>
            <person name="Yan P."/>
            <person name="Huang S."/>
            <person name="Fei Z."/>
            <person name="Lin K."/>
        </authorList>
    </citation>
    <scope>NUCLEOTIDE SEQUENCE [LARGE SCALE GENOMIC DNA]</scope>
    <source>
        <strain evidence="2">cv. 9930</strain>
    </source>
</reference>
<dbReference type="Proteomes" id="UP000029981">
    <property type="component" value="Chromosome 5"/>
</dbReference>
<keyword evidence="2" id="KW-1185">Reference proteome</keyword>
<reference evidence="1 2" key="1">
    <citation type="journal article" date="2009" name="Nat. Genet.">
        <title>The genome of the cucumber, Cucumis sativus L.</title>
        <authorList>
            <person name="Huang S."/>
            <person name="Li R."/>
            <person name="Zhang Z."/>
            <person name="Li L."/>
            <person name="Gu X."/>
            <person name="Fan W."/>
            <person name="Lucas W.J."/>
            <person name="Wang X."/>
            <person name="Xie B."/>
            <person name="Ni P."/>
            <person name="Ren Y."/>
            <person name="Zhu H."/>
            <person name="Li J."/>
            <person name="Lin K."/>
            <person name="Jin W."/>
            <person name="Fei Z."/>
            <person name="Li G."/>
            <person name="Staub J."/>
            <person name="Kilian A."/>
            <person name="van der Vossen E.A."/>
            <person name="Wu Y."/>
            <person name="Guo J."/>
            <person name="He J."/>
            <person name="Jia Z."/>
            <person name="Ren Y."/>
            <person name="Tian G."/>
            <person name="Lu Y."/>
            <person name="Ruan J."/>
            <person name="Qian W."/>
            <person name="Wang M."/>
            <person name="Huang Q."/>
            <person name="Li B."/>
            <person name="Xuan Z."/>
            <person name="Cao J."/>
            <person name="Asan"/>
            <person name="Wu Z."/>
            <person name="Zhang J."/>
            <person name="Cai Q."/>
            <person name="Bai Y."/>
            <person name="Zhao B."/>
            <person name="Han Y."/>
            <person name="Li Y."/>
            <person name="Li X."/>
            <person name="Wang S."/>
            <person name="Shi Q."/>
            <person name="Liu S."/>
            <person name="Cho W.K."/>
            <person name="Kim J.Y."/>
            <person name="Xu Y."/>
            <person name="Heller-Uszynska K."/>
            <person name="Miao H."/>
            <person name="Cheng Z."/>
            <person name="Zhang S."/>
            <person name="Wu J."/>
            <person name="Yang Y."/>
            <person name="Kang H."/>
            <person name="Li M."/>
            <person name="Liang H."/>
            <person name="Ren X."/>
            <person name="Shi Z."/>
            <person name="Wen M."/>
            <person name="Jian M."/>
            <person name="Yang H."/>
            <person name="Zhang G."/>
            <person name="Yang Z."/>
            <person name="Chen R."/>
            <person name="Liu S."/>
            <person name="Li J."/>
            <person name="Ma L."/>
            <person name="Liu H."/>
            <person name="Zhou Y."/>
            <person name="Zhao J."/>
            <person name="Fang X."/>
            <person name="Li G."/>
            <person name="Fang L."/>
            <person name="Li Y."/>
            <person name="Liu D."/>
            <person name="Zheng H."/>
            <person name="Zhang Y."/>
            <person name="Qin N."/>
            <person name="Li Z."/>
            <person name="Yang G."/>
            <person name="Yang S."/>
            <person name="Bolund L."/>
            <person name="Kristiansen K."/>
            <person name="Zheng H."/>
            <person name="Li S."/>
            <person name="Zhang X."/>
            <person name="Yang H."/>
            <person name="Wang J."/>
            <person name="Sun R."/>
            <person name="Zhang B."/>
            <person name="Jiang S."/>
            <person name="Wang J."/>
            <person name="Du Y."/>
            <person name="Li S."/>
        </authorList>
    </citation>
    <scope>NUCLEOTIDE SEQUENCE [LARGE SCALE GENOMIC DNA]</scope>
    <source>
        <strain evidence="2">cv. 9930</strain>
    </source>
</reference>
<reference evidence="1 2" key="3">
    <citation type="journal article" date="2010" name="BMC Genomics">
        <title>Transcriptome sequencing and comparative analysis of cucumber flowers with different sex types.</title>
        <authorList>
            <person name="Guo S."/>
            <person name="Zheng Y."/>
            <person name="Joung J.G."/>
            <person name="Liu S."/>
            <person name="Zhang Z."/>
            <person name="Crasta O.R."/>
            <person name="Sobral B.W."/>
            <person name="Xu Y."/>
            <person name="Huang S."/>
            <person name="Fei Z."/>
        </authorList>
    </citation>
    <scope>NUCLEOTIDE SEQUENCE [LARGE SCALE GENOMIC DNA]</scope>
    <source>
        <strain evidence="2">cv. 9930</strain>
    </source>
</reference>
<gene>
    <name evidence="1" type="ORF">Csa_5G318140</name>
</gene>
<accession>A0A0A0KR73</accession>
<evidence type="ECO:0000313" key="2">
    <source>
        <dbReference type="Proteomes" id="UP000029981"/>
    </source>
</evidence>
<dbReference type="AlphaFoldDB" id="A0A0A0KR73"/>
<proteinExistence type="predicted"/>
<dbReference type="EMBL" id="CM002926">
    <property type="protein sequence ID" value="KGN50897.1"/>
    <property type="molecule type" value="Genomic_DNA"/>
</dbReference>
<dbReference type="Gramene" id="KGN50897">
    <property type="protein sequence ID" value="KGN50897"/>
    <property type="gene ID" value="Csa_5G318140"/>
</dbReference>
<evidence type="ECO:0000313" key="1">
    <source>
        <dbReference type="EMBL" id="KGN50897.1"/>
    </source>
</evidence>